<name>A0AA35SVL7_GEOBA</name>
<dbReference type="InterPro" id="IPR012677">
    <property type="entry name" value="Nucleotide-bd_a/b_plait_sf"/>
</dbReference>
<sequence length="494" mass="54197">MEQLTPVAVVQDFSGGGAVEPPRPVEKEPDTVKLFVGQVPKTFEEKDLRPYLEQYGPLQELSILRDKLTKIHKGCAFVTYVNKTSAEHAQAGLHDKVLLPGMTRPLQVKPAGSDARSELRKVFVGMLSKTCTEEDVRVMFESYGVVEEVTVLRDKEGQSKGCAFIKFSNRQQAQMAINKMHGSQVMAGASSPLVVKYADTEKERQARRMQKAMQQFAQLNIAPAAFPLLSPQYPYLYAQLIQQQAAVAGLTQQSVAATQYAASPLTVTGLLSPTSPSHHGAATASPLGSSAAGTPVGLPSPGLPPSMPALSPNGLPSMSSEAIHSPLHSPIGTYSTGLQGYTAYPYSSMFGGVPQTPPPPQKEGPEGCNLFIYHLPQSKITSFIVRLQSEIFHHPGFWRHRLVPPVCPVWKHNFCQSLHRQSHATEQMFWVCELRQPSLSPGCHFSHERILHWIQETKGSAEEAKRTTETSFLDHQLSGILCSKYLFLAVFLVS</sequence>
<evidence type="ECO:0000256" key="5">
    <source>
        <dbReference type="ARBA" id="ARBA00022737"/>
    </source>
</evidence>
<proteinExistence type="inferred from homology"/>
<protein>
    <submittedName>
        <fullName evidence="11">CUGBP Elav-like family member 3</fullName>
    </submittedName>
</protein>
<reference evidence="11" key="1">
    <citation type="submission" date="2023-03" db="EMBL/GenBank/DDBJ databases">
        <authorList>
            <person name="Steffen K."/>
            <person name="Cardenas P."/>
        </authorList>
    </citation>
    <scope>NUCLEOTIDE SEQUENCE</scope>
</reference>
<keyword evidence="7" id="KW-0539">Nucleus</keyword>
<evidence type="ECO:0000259" key="10">
    <source>
        <dbReference type="PROSITE" id="PS50102"/>
    </source>
</evidence>
<evidence type="ECO:0000313" key="12">
    <source>
        <dbReference type="Proteomes" id="UP001174909"/>
    </source>
</evidence>
<organism evidence="11 12">
    <name type="scientific">Geodia barretti</name>
    <name type="common">Barrett's horny sponge</name>
    <dbReference type="NCBI Taxonomy" id="519541"/>
    <lineage>
        <taxon>Eukaryota</taxon>
        <taxon>Metazoa</taxon>
        <taxon>Porifera</taxon>
        <taxon>Demospongiae</taxon>
        <taxon>Heteroscleromorpha</taxon>
        <taxon>Tetractinellida</taxon>
        <taxon>Astrophorina</taxon>
        <taxon>Geodiidae</taxon>
        <taxon>Geodia</taxon>
    </lineage>
</organism>
<feature type="domain" description="RRM" evidence="10">
    <location>
        <begin position="32"/>
        <end position="113"/>
    </location>
</feature>
<gene>
    <name evidence="11" type="ORF">GBAR_LOCUS20679</name>
</gene>
<comment type="similarity">
    <text evidence="3">Belongs to the CELF/BRUNOL family.</text>
</comment>
<feature type="region of interest" description="Disordered" evidence="9">
    <location>
        <begin position="271"/>
        <end position="315"/>
    </location>
</feature>
<evidence type="ECO:0000256" key="4">
    <source>
        <dbReference type="ARBA" id="ARBA00022490"/>
    </source>
</evidence>
<evidence type="ECO:0000313" key="11">
    <source>
        <dbReference type="EMBL" id="CAI8036915.1"/>
    </source>
</evidence>
<dbReference type="GO" id="GO:0005737">
    <property type="term" value="C:cytoplasm"/>
    <property type="evidence" value="ECO:0007669"/>
    <property type="project" value="UniProtKB-SubCell"/>
</dbReference>
<comment type="caution">
    <text evidence="11">The sequence shown here is derived from an EMBL/GenBank/DDBJ whole genome shotgun (WGS) entry which is preliminary data.</text>
</comment>
<dbReference type="SUPFAM" id="SSF54928">
    <property type="entry name" value="RNA-binding domain, RBD"/>
    <property type="match status" value="2"/>
</dbReference>
<dbReference type="PANTHER" id="PTHR24012">
    <property type="entry name" value="RNA BINDING PROTEIN"/>
    <property type="match status" value="1"/>
</dbReference>
<evidence type="ECO:0000256" key="8">
    <source>
        <dbReference type="PROSITE-ProRule" id="PRU00176"/>
    </source>
</evidence>
<evidence type="ECO:0000256" key="6">
    <source>
        <dbReference type="ARBA" id="ARBA00022884"/>
    </source>
</evidence>
<dbReference type="AlphaFoldDB" id="A0AA35SVL7"/>
<dbReference type="SMART" id="SM00360">
    <property type="entry name" value="RRM"/>
    <property type="match status" value="2"/>
</dbReference>
<dbReference type="GO" id="GO:0003723">
    <property type="term" value="F:RNA binding"/>
    <property type="evidence" value="ECO:0007669"/>
    <property type="project" value="UniProtKB-UniRule"/>
</dbReference>
<evidence type="ECO:0000256" key="2">
    <source>
        <dbReference type="ARBA" id="ARBA00004496"/>
    </source>
</evidence>
<dbReference type="Gene3D" id="3.30.70.330">
    <property type="match status" value="2"/>
</dbReference>
<dbReference type="EMBL" id="CASHTH010002907">
    <property type="protein sequence ID" value="CAI8036915.1"/>
    <property type="molecule type" value="Genomic_DNA"/>
</dbReference>
<evidence type="ECO:0000256" key="1">
    <source>
        <dbReference type="ARBA" id="ARBA00004123"/>
    </source>
</evidence>
<evidence type="ECO:0000256" key="3">
    <source>
        <dbReference type="ARBA" id="ARBA00009621"/>
    </source>
</evidence>
<keyword evidence="5" id="KW-0677">Repeat</keyword>
<dbReference type="InterPro" id="IPR035979">
    <property type="entry name" value="RBD_domain_sf"/>
</dbReference>
<dbReference type="InterPro" id="IPR000504">
    <property type="entry name" value="RRM_dom"/>
</dbReference>
<dbReference type="Pfam" id="PF00076">
    <property type="entry name" value="RRM_1"/>
    <property type="match status" value="2"/>
</dbReference>
<keyword evidence="4" id="KW-0963">Cytoplasm</keyword>
<keyword evidence="6 8" id="KW-0694">RNA-binding</keyword>
<evidence type="ECO:0000256" key="7">
    <source>
        <dbReference type="ARBA" id="ARBA00023242"/>
    </source>
</evidence>
<comment type="subcellular location">
    <subcellularLocation>
        <location evidence="2">Cytoplasm</location>
    </subcellularLocation>
    <subcellularLocation>
        <location evidence="1">Nucleus</location>
    </subcellularLocation>
</comment>
<dbReference type="Proteomes" id="UP001174909">
    <property type="component" value="Unassembled WGS sequence"/>
</dbReference>
<dbReference type="FunFam" id="3.30.70.330:FF:000322">
    <property type="entry name" value="CUGBP Elav-like family member 2"/>
    <property type="match status" value="1"/>
</dbReference>
<keyword evidence="12" id="KW-1185">Reference proteome</keyword>
<dbReference type="FunFam" id="3.30.70.330:FF:000010">
    <property type="entry name" value="CUGBP Elav-like family member 4 isoform 3"/>
    <property type="match status" value="1"/>
</dbReference>
<evidence type="ECO:0000256" key="9">
    <source>
        <dbReference type="SAM" id="MobiDB-lite"/>
    </source>
</evidence>
<dbReference type="GO" id="GO:0005634">
    <property type="term" value="C:nucleus"/>
    <property type="evidence" value="ECO:0007669"/>
    <property type="project" value="UniProtKB-SubCell"/>
</dbReference>
<accession>A0AA35SVL7</accession>
<dbReference type="PROSITE" id="PS50102">
    <property type="entry name" value="RRM"/>
    <property type="match status" value="2"/>
</dbReference>
<feature type="domain" description="RRM" evidence="10">
    <location>
        <begin position="120"/>
        <end position="200"/>
    </location>
</feature>